<proteinExistence type="predicted"/>
<comment type="caution">
    <text evidence="1">The sequence shown here is derived from an EMBL/GenBank/DDBJ whole genome shotgun (WGS) entry which is preliminary data.</text>
</comment>
<dbReference type="AlphaFoldDB" id="A0A813E871"/>
<reference evidence="1" key="1">
    <citation type="submission" date="2021-02" db="EMBL/GenBank/DDBJ databases">
        <authorList>
            <person name="Dougan E. K."/>
            <person name="Rhodes N."/>
            <person name="Thang M."/>
            <person name="Chan C."/>
        </authorList>
    </citation>
    <scope>NUCLEOTIDE SEQUENCE</scope>
</reference>
<evidence type="ECO:0000313" key="2">
    <source>
        <dbReference type="Proteomes" id="UP000654075"/>
    </source>
</evidence>
<evidence type="ECO:0000313" key="1">
    <source>
        <dbReference type="EMBL" id="CAE8597314.1"/>
    </source>
</evidence>
<dbReference type="Gene3D" id="2.40.50.140">
    <property type="entry name" value="Nucleic acid-binding proteins"/>
    <property type="match status" value="1"/>
</dbReference>
<dbReference type="InterPro" id="IPR012340">
    <property type="entry name" value="NA-bd_OB-fold"/>
</dbReference>
<gene>
    <name evidence="1" type="ORF">PGLA1383_LOCUS15767</name>
</gene>
<evidence type="ECO:0008006" key="3">
    <source>
        <dbReference type="Google" id="ProtNLM"/>
    </source>
</evidence>
<protein>
    <recommendedName>
        <fullName evidence="3">S1 motif domain-containing protein</fullName>
    </recommendedName>
</protein>
<organism evidence="1 2">
    <name type="scientific">Polarella glacialis</name>
    <name type="common">Dinoflagellate</name>
    <dbReference type="NCBI Taxonomy" id="89957"/>
    <lineage>
        <taxon>Eukaryota</taxon>
        <taxon>Sar</taxon>
        <taxon>Alveolata</taxon>
        <taxon>Dinophyceae</taxon>
        <taxon>Suessiales</taxon>
        <taxon>Suessiaceae</taxon>
        <taxon>Polarella</taxon>
    </lineage>
</organism>
<feature type="non-terminal residue" evidence="1">
    <location>
        <position position="1"/>
    </location>
</feature>
<name>A0A813E871_POLGL</name>
<dbReference type="EMBL" id="CAJNNV010009364">
    <property type="protein sequence ID" value="CAE8597314.1"/>
    <property type="molecule type" value="Genomic_DNA"/>
</dbReference>
<sequence length="294" mass="32061">MTIATKETTTTTTTTATTIASIRRELREVAAGELVAGYVRSIQPGGILVDFGIVHSERPFSGYCRWYELPEPAAFYILGLFLSDLRVLSVEVQKDPPACLLTSRPQPTCSAVDLRAGDLLNCRVLEVRSEVLLVDFGGDSVGKVFANQLCFRISVYQKGQLLQDLRFVRPDDSKLGAGSAFFSQLPAVKREDKRLEGLIDGEVVEGIVGPVKEYGAFFEIGCEVRMLCLTSHLLRPSDQYRSGDRVKNLHVYWGEGRSLPNLSEGGPPNSADALTCPESADGQREALGVAVGDM</sequence>
<accession>A0A813E871</accession>
<dbReference type="Proteomes" id="UP000654075">
    <property type="component" value="Unassembled WGS sequence"/>
</dbReference>
<keyword evidence="2" id="KW-1185">Reference proteome</keyword>